<organism evidence="1 2">
    <name type="scientific">Triangularia verruculosa</name>
    <dbReference type="NCBI Taxonomy" id="2587418"/>
    <lineage>
        <taxon>Eukaryota</taxon>
        <taxon>Fungi</taxon>
        <taxon>Dikarya</taxon>
        <taxon>Ascomycota</taxon>
        <taxon>Pezizomycotina</taxon>
        <taxon>Sordariomycetes</taxon>
        <taxon>Sordariomycetidae</taxon>
        <taxon>Sordariales</taxon>
        <taxon>Podosporaceae</taxon>
        <taxon>Triangularia</taxon>
    </lineage>
</organism>
<protein>
    <submittedName>
        <fullName evidence="1">Uncharacterized protein</fullName>
    </submittedName>
</protein>
<keyword evidence="2" id="KW-1185">Reference proteome</keyword>
<gene>
    <name evidence="1" type="ORF">QBC40DRAFT_272678</name>
</gene>
<accession>A0AAN6XPY4</accession>
<reference evidence="1" key="1">
    <citation type="journal article" date="2023" name="Mol. Phylogenet. Evol.">
        <title>Genome-scale phylogeny and comparative genomics of the fungal order Sordariales.</title>
        <authorList>
            <person name="Hensen N."/>
            <person name="Bonometti L."/>
            <person name="Westerberg I."/>
            <person name="Brannstrom I.O."/>
            <person name="Guillou S."/>
            <person name="Cros-Aarteil S."/>
            <person name="Calhoun S."/>
            <person name="Haridas S."/>
            <person name="Kuo A."/>
            <person name="Mondo S."/>
            <person name="Pangilinan J."/>
            <person name="Riley R."/>
            <person name="LaButti K."/>
            <person name="Andreopoulos B."/>
            <person name="Lipzen A."/>
            <person name="Chen C."/>
            <person name="Yan M."/>
            <person name="Daum C."/>
            <person name="Ng V."/>
            <person name="Clum A."/>
            <person name="Steindorff A."/>
            <person name="Ohm R.A."/>
            <person name="Martin F."/>
            <person name="Silar P."/>
            <person name="Natvig D.O."/>
            <person name="Lalanne C."/>
            <person name="Gautier V."/>
            <person name="Ament-Velasquez S.L."/>
            <person name="Kruys A."/>
            <person name="Hutchinson M.I."/>
            <person name="Powell A.J."/>
            <person name="Barry K."/>
            <person name="Miller A.N."/>
            <person name="Grigoriev I.V."/>
            <person name="Debuchy R."/>
            <person name="Gladieux P."/>
            <person name="Hiltunen Thoren M."/>
            <person name="Johannesson H."/>
        </authorList>
    </citation>
    <scope>NUCLEOTIDE SEQUENCE</scope>
    <source>
        <strain evidence="1">CBS 315.58</strain>
    </source>
</reference>
<dbReference type="EMBL" id="MU863882">
    <property type="protein sequence ID" value="KAK4204356.1"/>
    <property type="molecule type" value="Genomic_DNA"/>
</dbReference>
<evidence type="ECO:0000313" key="2">
    <source>
        <dbReference type="Proteomes" id="UP001303160"/>
    </source>
</evidence>
<comment type="caution">
    <text evidence="1">The sequence shown here is derived from an EMBL/GenBank/DDBJ whole genome shotgun (WGS) entry which is preliminary data.</text>
</comment>
<proteinExistence type="predicted"/>
<sequence>MPTRSYPTVVRLEEGSWSDSPCRCCPLLTSHAVVCCTALPYLEPLDALDAPLPVATAETYATPVPQNISALVAESLVVTRGTMPSGKYLSTIRCFHKVARTFGFDLRIDPEHLSPTKRSPHCSPEGVPKRGGEIIAYRPAGTFRPPPPGQGAEGKVLKTPTIADTACIPSACHLVDAECLSGKHAFPRRPSGVETNGNSC</sequence>
<reference evidence="1" key="2">
    <citation type="submission" date="2023-05" db="EMBL/GenBank/DDBJ databases">
        <authorList>
            <consortium name="Lawrence Berkeley National Laboratory"/>
            <person name="Steindorff A."/>
            <person name="Hensen N."/>
            <person name="Bonometti L."/>
            <person name="Westerberg I."/>
            <person name="Brannstrom I.O."/>
            <person name="Guillou S."/>
            <person name="Cros-Aarteil S."/>
            <person name="Calhoun S."/>
            <person name="Haridas S."/>
            <person name="Kuo A."/>
            <person name="Mondo S."/>
            <person name="Pangilinan J."/>
            <person name="Riley R."/>
            <person name="Labutti K."/>
            <person name="Andreopoulos B."/>
            <person name="Lipzen A."/>
            <person name="Chen C."/>
            <person name="Yanf M."/>
            <person name="Daum C."/>
            <person name="Ng V."/>
            <person name="Clum A."/>
            <person name="Ohm R."/>
            <person name="Martin F."/>
            <person name="Silar P."/>
            <person name="Natvig D."/>
            <person name="Lalanne C."/>
            <person name="Gautier V."/>
            <person name="Ament-Velasquez S.L."/>
            <person name="Kruys A."/>
            <person name="Hutchinson M.I."/>
            <person name="Powell A.J."/>
            <person name="Barry K."/>
            <person name="Miller A.N."/>
            <person name="Grigoriev I.V."/>
            <person name="Debuchy R."/>
            <person name="Gladieux P."/>
            <person name="Thoren M.H."/>
            <person name="Johannesson H."/>
        </authorList>
    </citation>
    <scope>NUCLEOTIDE SEQUENCE</scope>
    <source>
        <strain evidence="1">CBS 315.58</strain>
    </source>
</reference>
<dbReference type="AlphaFoldDB" id="A0AAN6XPY4"/>
<name>A0AAN6XPY4_9PEZI</name>
<dbReference type="Proteomes" id="UP001303160">
    <property type="component" value="Unassembled WGS sequence"/>
</dbReference>
<evidence type="ECO:0000313" key="1">
    <source>
        <dbReference type="EMBL" id="KAK4204356.1"/>
    </source>
</evidence>